<proteinExistence type="predicted"/>
<accession>A0A804MTQ8</accession>
<dbReference type="Gramene" id="Zm00001eb110800_T001">
    <property type="protein sequence ID" value="Zm00001eb110800_P001"/>
    <property type="gene ID" value="Zm00001eb110800"/>
</dbReference>
<reference evidence="2" key="2">
    <citation type="submission" date="2019-07" db="EMBL/GenBank/DDBJ databases">
        <authorList>
            <person name="Seetharam A."/>
            <person name="Woodhouse M."/>
            <person name="Cannon E."/>
        </authorList>
    </citation>
    <scope>NUCLEOTIDE SEQUENCE [LARGE SCALE GENOMIC DNA]</scope>
    <source>
        <strain evidence="2">cv. B73</strain>
    </source>
</reference>
<protein>
    <submittedName>
        <fullName evidence="2">Uncharacterized protein</fullName>
    </submittedName>
</protein>
<dbReference type="Proteomes" id="UP000007305">
    <property type="component" value="Chromosome 2"/>
</dbReference>
<organism evidence="2 3">
    <name type="scientific">Zea mays</name>
    <name type="common">Maize</name>
    <dbReference type="NCBI Taxonomy" id="4577"/>
    <lineage>
        <taxon>Eukaryota</taxon>
        <taxon>Viridiplantae</taxon>
        <taxon>Streptophyta</taxon>
        <taxon>Embryophyta</taxon>
        <taxon>Tracheophyta</taxon>
        <taxon>Spermatophyta</taxon>
        <taxon>Magnoliopsida</taxon>
        <taxon>Liliopsida</taxon>
        <taxon>Poales</taxon>
        <taxon>Poaceae</taxon>
        <taxon>PACMAD clade</taxon>
        <taxon>Panicoideae</taxon>
        <taxon>Andropogonodae</taxon>
        <taxon>Andropogoneae</taxon>
        <taxon>Tripsacinae</taxon>
        <taxon>Zea</taxon>
    </lineage>
</organism>
<name>A0A804MTQ8_MAIZE</name>
<dbReference type="AlphaFoldDB" id="A0A804MTQ8"/>
<feature type="region of interest" description="Disordered" evidence="1">
    <location>
        <begin position="32"/>
        <end position="63"/>
    </location>
</feature>
<sequence>MQAAAPPRGTVAAWAIATESPRHVRDELLQVLPRRPALDHGAANGLPERPGPPPDLSPFLRGHDPVDSVADVGRGGHVMAPLPRAHQDAGAEVLAHELGVPGLVAVHGPRQDRLPVAEALHGGVPAAVAHERRGGAVRQDLQLRRPPGDHHASAVGAELGRRGGAEGLGTPLPAAHARAVGVPQRPHEARPAVPQRGGQLAHLLRAERRRRTERHVQHRRGRLRVEPAQALVPSPARAGEGEHRAERPDGEQPWAVGGRDPPECVEEVALERAAGVDDHAGSGRAPALLAHLPGERDELRRGAGVGRVEHEAVASQEGVPRVRPPDVVGGGEAVHAEGLGVG</sequence>
<dbReference type="EnsemblPlants" id="Zm00001eb110800_T001">
    <property type="protein sequence ID" value="Zm00001eb110800_P001"/>
    <property type="gene ID" value="Zm00001eb110800"/>
</dbReference>
<evidence type="ECO:0000313" key="2">
    <source>
        <dbReference type="EnsemblPlants" id="Zm00001eb110800_P001"/>
    </source>
</evidence>
<keyword evidence="3" id="KW-1185">Reference proteome</keyword>
<evidence type="ECO:0000313" key="3">
    <source>
        <dbReference type="Proteomes" id="UP000007305"/>
    </source>
</evidence>
<feature type="compositionally biased region" description="Low complexity" evidence="1">
    <location>
        <begin position="318"/>
        <end position="327"/>
    </location>
</feature>
<dbReference type="FunCoup" id="A0A804MTQ8">
    <property type="interactions" value="1"/>
</dbReference>
<feature type="compositionally biased region" description="Basic and acidic residues" evidence="1">
    <location>
        <begin position="239"/>
        <end position="250"/>
    </location>
</feature>
<reference evidence="2" key="3">
    <citation type="submission" date="2021-05" db="UniProtKB">
        <authorList>
            <consortium name="EnsemblPlants"/>
        </authorList>
    </citation>
    <scope>IDENTIFICATION</scope>
    <source>
        <strain evidence="2">cv. B73</strain>
    </source>
</reference>
<feature type="region of interest" description="Disordered" evidence="1">
    <location>
        <begin position="313"/>
        <end position="342"/>
    </location>
</feature>
<reference evidence="3" key="1">
    <citation type="submission" date="2015-12" db="EMBL/GenBank/DDBJ databases">
        <title>Update maize B73 reference genome by single molecule sequencing technologies.</title>
        <authorList>
            <consortium name="Maize Genome Sequencing Project"/>
            <person name="Ware D."/>
        </authorList>
    </citation>
    <scope>NUCLEOTIDE SEQUENCE [LARGE SCALE GENOMIC DNA]</scope>
    <source>
        <strain evidence="3">cv. B73</strain>
    </source>
</reference>
<dbReference type="InParanoid" id="A0A804MTQ8"/>
<evidence type="ECO:0000256" key="1">
    <source>
        <dbReference type="SAM" id="MobiDB-lite"/>
    </source>
</evidence>
<feature type="region of interest" description="Disordered" evidence="1">
    <location>
        <begin position="233"/>
        <end position="261"/>
    </location>
</feature>